<keyword evidence="2" id="KW-1185">Reference proteome</keyword>
<name>A0ACB9JCX4_9ASTR</name>
<organism evidence="1 2">
    <name type="scientific">Smallanthus sonchifolius</name>
    <dbReference type="NCBI Taxonomy" id="185202"/>
    <lineage>
        <taxon>Eukaryota</taxon>
        <taxon>Viridiplantae</taxon>
        <taxon>Streptophyta</taxon>
        <taxon>Embryophyta</taxon>
        <taxon>Tracheophyta</taxon>
        <taxon>Spermatophyta</taxon>
        <taxon>Magnoliopsida</taxon>
        <taxon>eudicotyledons</taxon>
        <taxon>Gunneridae</taxon>
        <taxon>Pentapetalae</taxon>
        <taxon>asterids</taxon>
        <taxon>campanulids</taxon>
        <taxon>Asterales</taxon>
        <taxon>Asteraceae</taxon>
        <taxon>Asteroideae</taxon>
        <taxon>Heliantheae alliance</taxon>
        <taxon>Millerieae</taxon>
        <taxon>Smallanthus</taxon>
    </lineage>
</organism>
<protein>
    <submittedName>
        <fullName evidence="1">Uncharacterized protein</fullName>
    </submittedName>
</protein>
<gene>
    <name evidence="1" type="ORF">L1987_12137</name>
</gene>
<proteinExistence type="predicted"/>
<accession>A0ACB9JCX4</accession>
<dbReference type="Proteomes" id="UP001056120">
    <property type="component" value="Linkage Group LG04"/>
</dbReference>
<dbReference type="EMBL" id="CM042021">
    <property type="protein sequence ID" value="KAI3818333.1"/>
    <property type="molecule type" value="Genomic_DNA"/>
</dbReference>
<comment type="caution">
    <text evidence="1">The sequence shown here is derived from an EMBL/GenBank/DDBJ whole genome shotgun (WGS) entry which is preliminary data.</text>
</comment>
<evidence type="ECO:0000313" key="2">
    <source>
        <dbReference type="Proteomes" id="UP001056120"/>
    </source>
</evidence>
<reference evidence="1 2" key="2">
    <citation type="journal article" date="2022" name="Mol. Ecol. Resour.">
        <title>The genomes of chicory, endive, great burdock and yacon provide insights into Asteraceae paleo-polyploidization history and plant inulin production.</title>
        <authorList>
            <person name="Fan W."/>
            <person name="Wang S."/>
            <person name="Wang H."/>
            <person name="Wang A."/>
            <person name="Jiang F."/>
            <person name="Liu H."/>
            <person name="Zhao H."/>
            <person name="Xu D."/>
            <person name="Zhang Y."/>
        </authorList>
    </citation>
    <scope>NUCLEOTIDE SEQUENCE [LARGE SCALE GENOMIC DNA]</scope>
    <source>
        <strain evidence="2">cv. Yunnan</strain>
        <tissue evidence="1">Leaves</tissue>
    </source>
</reference>
<evidence type="ECO:0000313" key="1">
    <source>
        <dbReference type="EMBL" id="KAI3818333.1"/>
    </source>
</evidence>
<sequence>MITPGTLYMYAMPFNGQSSISMPEGPYMRVLARRLVASDYPPIHERTFMEFLARRSCNGQLPSNTPKDLYGVSRANPNLKILFCSSRCQIVLKSVLLCVIMPVHLKVISKTPFNLCLCKVQNAKE</sequence>
<reference evidence="2" key="1">
    <citation type="journal article" date="2022" name="Mol. Ecol. Resour.">
        <title>The genomes of chicory, endive, great burdock and yacon provide insights into Asteraceae palaeo-polyploidization history and plant inulin production.</title>
        <authorList>
            <person name="Fan W."/>
            <person name="Wang S."/>
            <person name="Wang H."/>
            <person name="Wang A."/>
            <person name="Jiang F."/>
            <person name="Liu H."/>
            <person name="Zhao H."/>
            <person name="Xu D."/>
            <person name="Zhang Y."/>
        </authorList>
    </citation>
    <scope>NUCLEOTIDE SEQUENCE [LARGE SCALE GENOMIC DNA]</scope>
    <source>
        <strain evidence="2">cv. Yunnan</strain>
    </source>
</reference>